<feature type="domain" description="ABM" evidence="1">
    <location>
        <begin position="1"/>
        <end position="58"/>
    </location>
</feature>
<keyword evidence="3" id="KW-1185">Reference proteome</keyword>
<feature type="non-terminal residue" evidence="2">
    <location>
        <position position="1"/>
    </location>
</feature>
<dbReference type="RefSeq" id="WP_205727425.1">
    <property type="nucleotide sequence ID" value="NZ_NOII01000034.1"/>
</dbReference>
<keyword evidence="2" id="KW-0503">Monooxygenase</keyword>
<evidence type="ECO:0000313" key="2">
    <source>
        <dbReference type="EMBL" id="OYD56193.1"/>
    </source>
</evidence>
<comment type="caution">
    <text evidence="2">The sequence shown here is derived from an EMBL/GenBank/DDBJ whole genome shotgun (WGS) entry which is preliminary data.</text>
</comment>
<dbReference type="PROSITE" id="PS51725">
    <property type="entry name" value="ABM"/>
    <property type="match status" value="1"/>
</dbReference>
<dbReference type="Pfam" id="PF03992">
    <property type="entry name" value="ABM"/>
    <property type="match status" value="1"/>
</dbReference>
<dbReference type="GO" id="GO:0004497">
    <property type="term" value="F:monooxygenase activity"/>
    <property type="evidence" value="ECO:0007669"/>
    <property type="project" value="UniProtKB-KW"/>
</dbReference>
<sequence>AGCQEYRLHQSAEDSSVFVLYEIWQNEEALQSHINSPHYGEYRNSIEPLVEKREVYRLGRIS</sequence>
<organism evidence="2 3">
    <name type="scientific">Fictibacillus aquaticus</name>
    <dbReference type="NCBI Taxonomy" id="2021314"/>
    <lineage>
        <taxon>Bacteria</taxon>
        <taxon>Bacillati</taxon>
        <taxon>Bacillota</taxon>
        <taxon>Bacilli</taxon>
        <taxon>Bacillales</taxon>
        <taxon>Fictibacillaceae</taxon>
        <taxon>Fictibacillus</taxon>
    </lineage>
</organism>
<keyword evidence="2" id="KW-0560">Oxidoreductase</keyword>
<proteinExistence type="predicted"/>
<dbReference type="InterPro" id="IPR007138">
    <property type="entry name" value="ABM_dom"/>
</dbReference>
<dbReference type="Gene3D" id="3.30.70.100">
    <property type="match status" value="1"/>
</dbReference>
<gene>
    <name evidence="2" type="ORF">CGZ90_18855</name>
</gene>
<dbReference type="Proteomes" id="UP000215059">
    <property type="component" value="Unassembled WGS sequence"/>
</dbReference>
<dbReference type="SUPFAM" id="SSF54909">
    <property type="entry name" value="Dimeric alpha+beta barrel"/>
    <property type="match status" value="1"/>
</dbReference>
<evidence type="ECO:0000313" key="3">
    <source>
        <dbReference type="Proteomes" id="UP000215059"/>
    </source>
</evidence>
<dbReference type="PANTHER" id="PTHR33336:SF3">
    <property type="entry name" value="ABM DOMAIN-CONTAINING PROTEIN"/>
    <property type="match status" value="1"/>
</dbReference>
<reference evidence="2 3" key="1">
    <citation type="submission" date="2017-07" db="EMBL/GenBank/DDBJ databases">
        <title>Fictibacillus sp. nov. GDSW-R2A3 Genome sequencing and assembly.</title>
        <authorList>
            <person name="Mayilraj S."/>
        </authorList>
    </citation>
    <scope>NUCLEOTIDE SEQUENCE [LARGE SCALE GENOMIC DNA]</scope>
    <source>
        <strain evidence="2 3">GDSW-R2A3</strain>
    </source>
</reference>
<dbReference type="AlphaFoldDB" id="A0A235F511"/>
<accession>A0A235F511</accession>
<protein>
    <submittedName>
        <fullName evidence="2">Antibiotic biosynthesis monooxygenase</fullName>
    </submittedName>
</protein>
<dbReference type="EMBL" id="NOII01000034">
    <property type="protein sequence ID" value="OYD56193.1"/>
    <property type="molecule type" value="Genomic_DNA"/>
</dbReference>
<dbReference type="InterPro" id="IPR050744">
    <property type="entry name" value="AI-2_Isomerase_LsrG"/>
</dbReference>
<dbReference type="PANTHER" id="PTHR33336">
    <property type="entry name" value="QUINOL MONOOXYGENASE YGIN-RELATED"/>
    <property type="match status" value="1"/>
</dbReference>
<name>A0A235F511_9BACL</name>
<evidence type="ECO:0000259" key="1">
    <source>
        <dbReference type="PROSITE" id="PS51725"/>
    </source>
</evidence>
<dbReference type="InterPro" id="IPR011008">
    <property type="entry name" value="Dimeric_a/b-barrel"/>
</dbReference>